<dbReference type="PANTHER" id="PTHR12922:SF7">
    <property type="entry name" value="UBIQUINONE BIOSYNTHESIS PROTEIN COQ4 HOMOLOG, MITOCHONDRIAL"/>
    <property type="match status" value="1"/>
</dbReference>
<dbReference type="eggNOG" id="COG5031">
    <property type="taxonomic scope" value="Bacteria"/>
</dbReference>
<dbReference type="PANTHER" id="PTHR12922">
    <property type="entry name" value="UBIQUINONE BIOSYNTHESIS PROTEIN"/>
    <property type="match status" value="1"/>
</dbReference>
<proteinExistence type="predicted"/>
<evidence type="ECO:0000313" key="1">
    <source>
        <dbReference type="EMBL" id="GAB91654.1"/>
    </source>
</evidence>
<dbReference type="Pfam" id="PF05019">
    <property type="entry name" value="Coq4"/>
    <property type="match status" value="1"/>
</dbReference>
<evidence type="ECO:0000313" key="2">
    <source>
        <dbReference type="Proteomes" id="UP000008363"/>
    </source>
</evidence>
<dbReference type="InterPro" id="IPR007715">
    <property type="entry name" value="Coq4"/>
</dbReference>
<sequence length="279" mass="30810">MGTHVTDTTYGQWRTGLRALAHVFGLRFNHDKVFEAVLAFGFPTFQREYRKLRESPEGRRLLEDKPDLMALLGDGDYLATLPPGSLGAAYRDFLRMHRLDAGVFDAADVIQPIVERNGWDPDFGYMIHRGTVLHDVFHVLGGYGPDLGGEIGNLGFTHGQLGNCRTTAVFGVIACAIVGGGSWQRKRQYWNEAVDRGRAARILMAAPYEELLGRPLSEVRELLQVAPASTAHPDGHFYSPWQLPVGGDADPFEPWDYEATLMRADGVDDRIPASGPTTG</sequence>
<keyword evidence="2" id="KW-1185">Reference proteome</keyword>
<dbReference type="AlphaFoldDB" id="K6WYL7"/>
<dbReference type="GO" id="GO:0006744">
    <property type="term" value="P:ubiquinone biosynthetic process"/>
    <property type="evidence" value="ECO:0007669"/>
    <property type="project" value="InterPro"/>
</dbReference>
<dbReference type="Proteomes" id="UP000008363">
    <property type="component" value="Unassembled WGS sequence"/>
</dbReference>
<accession>K6WYL7</accession>
<dbReference type="OrthoDB" id="9775927at2"/>
<organism evidence="1 2">
    <name type="scientific">Gordonia rhizosphera NBRC 16068</name>
    <dbReference type="NCBI Taxonomy" id="1108045"/>
    <lineage>
        <taxon>Bacteria</taxon>
        <taxon>Bacillati</taxon>
        <taxon>Actinomycetota</taxon>
        <taxon>Actinomycetes</taxon>
        <taxon>Mycobacteriales</taxon>
        <taxon>Gordoniaceae</taxon>
        <taxon>Gordonia</taxon>
    </lineage>
</organism>
<evidence type="ECO:0008006" key="3">
    <source>
        <dbReference type="Google" id="ProtNLM"/>
    </source>
</evidence>
<dbReference type="RefSeq" id="WP_006335390.1">
    <property type="nucleotide sequence ID" value="NZ_BAHC01000141.1"/>
</dbReference>
<dbReference type="STRING" id="1108045.GORHZ_141_00290"/>
<reference evidence="1 2" key="1">
    <citation type="submission" date="2012-08" db="EMBL/GenBank/DDBJ databases">
        <title>Whole genome shotgun sequence of Gordonia rhizosphera NBRC 16068.</title>
        <authorList>
            <person name="Takarada H."/>
            <person name="Isaki S."/>
            <person name="Hosoyama A."/>
            <person name="Tsuchikane K."/>
            <person name="Katsumata H."/>
            <person name="Baba S."/>
            <person name="Ohji S."/>
            <person name="Yamazaki S."/>
            <person name="Fujita N."/>
        </authorList>
    </citation>
    <scope>NUCLEOTIDE SEQUENCE [LARGE SCALE GENOMIC DNA]</scope>
    <source>
        <strain evidence="1 2">NBRC 16068</strain>
    </source>
</reference>
<protein>
    <recommendedName>
        <fullName evidence="3">Coenzyme Q (Ubiquinone) biosynthesis protein Coq4</fullName>
    </recommendedName>
</protein>
<comment type="caution">
    <text evidence="1">The sequence shown here is derived from an EMBL/GenBank/DDBJ whole genome shotgun (WGS) entry which is preliminary data.</text>
</comment>
<dbReference type="EMBL" id="BAHC01000141">
    <property type="protein sequence ID" value="GAB91654.1"/>
    <property type="molecule type" value="Genomic_DNA"/>
</dbReference>
<name>K6WYL7_9ACTN</name>
<gene>
    <name evidence="1" type="ORF">GORHZ_141_00290</name>
</gene>